<keyword evidence="3" id="KW-1185">Reference proteome</keyword>
<keyword evidence="1" id="KW-0472">Membrane</keyword>
<protein>
    <submittedName>
        <fullName evidence="2">Uncharacterized protein</fullName>
    </submittedName>
</protein>
<organism evidence="2 3">
    <name type="scientific">[Myrmecia] bisecta</name>
    <dbReference type="NCBI Taxonomy" id="41462"/>
    <lineage>
        <taxon>Eukaryota</taxon>
        <taxon>Viridiplantae</taxon>
        <taxon>Chlorophyta</taxon>
        <taxon>core chlorophytes</taxon>
        <taxon>Trebouxiophyceae</taxon>
        <taxon>Trebouxiales</taxon>
        <taxon>Trebouxiaceae</taxon>
        <taxon>Myrmecia</taxon>
    </lineage>
</organism>
<feature type="transmembrane region" description="Helical" evidence="1">
    <location>
        <begin position="31"/>
        <end position="53"/>
    </location>
</feature>
<evidence type="ECO:0000256" key="1">
    <source>
        <dbReference type="SAM" id="Phobius"/>
    </source>
</evidence>
<name>A0AAW1QTW8_9CHLO</name>
<dbReference type="AlphaFoldDB" id="A0AAW1QTW8"/>
<dbReference type="EMBL" id="JALJOR010000002">
    <property type="protein sequence ID" value="KAK9824668.1"/>
    <property type="molecule type" value="Genomic_DNA"/>
</dbReference>
<dbReference type="Proteomes" id="UP001489004">
    <property type="component" value="Unassembled WGS sequence"/>
</dbReference>
<comment type="caution">
    <text evidence="2">The sequence shown here is derived from an EMBL/GenBank/DDBJ whole genome shotgun (WGS) entry which is preliminary data.</text>
</comment>
<gene>
    <name evidence="2" type="ORF">WJX72_012188</name>
</gene>
<sequence length="67" mass="7396">MIIPTEPASIYEHTIVARPNFSNRDLPSSNYWFIIVKGFLIICAIVGSILDVYEKPAPPLLGFSGTT</sequence>
<accession>A0AAW1QTW8</accession>
<keyword evidence="1" id="KW-1133">Transmembrane helix</keyword>
<reference evidence="2 3" key="1">
    <citation type="journal article" date="2024" name="Nat. Commun.">
        <title>Phylogenomics reveals the evolutionary origins of lichenization in chlorophyte algae.</title>
        <authorList>
            <person name="Puginier C."/>
            <person name="Libourel C."/>
            <person name="Otte J."/>
            <person name="Skaloud P."/>
            <person name="Haon M."/>
            <person name="Grisel S."/>
            <person name="Petersen M."/>
            <person name="Berrin J.G."/>
            <person name="Delaux P.M."/>
            <person name="Dal Grande F."/>
            <person name="Keller J."/>
        </authorList>
    </citation>
    <scope>NUCLEOTIDE SEQUENCE [LARGE SCALE GENOMIC DNA]</scope>
    <source>
        <strain evidence="2 3">SAG 2043</strain>
    </source>
</reference>
<evidence type="ECO:0000313" key="3">
    <source>
        <dbReference type="Proteomes" id="UP001489004"/>
    </source>
</evidence>
<proteinExistence type="predicted"/>
<keyword evidence="1" id="KW-0812">Transmembrane</keyword>
<evidence type="ECO:0000313" key="2">
    <source>
        <dbReference type="EMBL" id="KAK9824668.1"/>
    </source>
</evidence>